<keyword evidence="3" id="KW-0808">Transferase</keyword>
<evidence type="ECO:0000313" key="9">
    <source>
        <dbReference type="Proteomes" id="UP000504633"/>
    </source>
</evidence>
<dbReference type="Gene3D" id="1.10.510.10">
    <property type="entry name" value="Transferase(Phosphotransferase) domain 1"/>
    <property type="match status" value="1"/>
</dbReference>
<dbReference type="InterPro" id="IPR000719">
    <property type="entry name" value="Prot_kinase_dom"/>
</dbReference>
<keyword evidence="6 7" id="KW-0067">ATP-binding</keyword>
<evidence type="ECO:0000256" key="5">
    <source>
        <dbReference type="ARBA" id="ARBA00022777"/>
    </source>
</evidence>
<feature type="domain" description="Protein kinase" evidence="8">
    <location>
        <begin position="9"/>
        <end position="257"/>
    </location>
</feature>
<dbReference type="InterPro" id="IPR017441">
    <property type="entry name" value="Protein_kinase_ATP_BS"/>
</dbReference>
<dbReference type="PANTHER" id="PTHR46716:SF1">
    <property type="entry name" value="MITOGEN-ACTIVATED PROTEIN KINASE KINASE KINASE 7"/>
    <property type="match status" value="1"/>
</dbReference>
<dbReference type="InterPro" id="IPR001245">
    <property type="entry name" value="Ser-Thr/Tyr_kinase_cat_dom"/>
</dbReference>
<dbReference type="Gene3D" id="3.30.200.20">
    <property type="entry name" value="Phosphorylase Kinase, domain 1"/>
    <property type="match status" value="1"/>
</dbReference>
<evidence type="ECO:0000313" key="11">
    <source>
        <dbReference type="RefSeq" id="XP_023165284.2"/>
    </source>
</evidence>
<dbReference type="GO" id="GO:0043123">
    <property type="term" value="P:positive regulation of canonical NF-kappaB signal transduction"/>
    <property type="evidence" value="ECO:0007669"/>
    <property type="project" value="TreeGrafter"/>
</dbReference>
<evidence type="ECO:0000259" key="8">
    <source>
        <dbReference type="PROSITE" id="PS50011"/>
    </source>
</evidence>
<dbReference type="GO" id="GO:0005524">
    <property type="term" value="F:ATP binding"/>
    <property type="evidence" value="ECO:0007669"/>
    <property type="project" value="UniProtKB-UniRule"/>
</dbReference>
<dbReference type="PIRSF" id="PIRSF000654">
    <property type="entry name" value="Integrin-linked_kinase"/>
    <property type="match status" value="1"/>
</dbReference>
<gene>
    <name evidence="10 11" type="primary">LOC111595678</name>
</gene>
<proteinExistence type="inferred from homology"/>
<keyword evidence="2" id="KW-0723">Serine/threonine-protein kinase</keyword>
<dbReference type="Pfam" id="PF07714">
    <property type="entry name" value="PK_Tyr_Ser-Thr"/>
    <property type="match status" value="1"/>
</dbReference>
<dbReference type="GeneID" id="111595678"/>
<keyword evidence="4 7" id="KW-0547">Nucleotide-binding</keyword>
<dbReference type="GO" id="GO:0006955">
    <property type="term" value="P:immune response"/>
    <property type="evidence" value="ECO:0007669"/>
    <property type="project" value="TreeGrafter"/>
</dbReference>
<comment type="similarity">
    <text evidence="1">Belongs to the protein kinase superfamily. STE Ser/Thr protein kinase family. MAP kinase kinase kinase subfamily.</text>
</comment>
<dbReference type="RefSeq" id="XP_023165284.2">
    <property type="nucleotide sequence ID" value="XM_023309516.2"/>
</dbReference>
<evidence type="ECO:0000313" key="10">
    <source>
        <dbReference type="RefSeq" id="XP_023165282.2"/>
    </source>
</evidence>
<dbReference type="RefSeq" id="XP_023165282.2">
    <property type="nucleotide sequence ID" value="XM_023309514.2"/>
</dbReference>
<protein>
    <submittedName>
        <fullName evidence="10 11">Mitogen-activated protein kinase kinase kinase 7-like</fullName>
    </submittedName>
</protein>
<name>A0A6J1LE67_DROHY</name>
<dbReference type="KEGG" id="dhe:111595678"/>
<dbReference type="GO" id="GO:0004709">
    <property type="term" value="F:MAP kinase kinase kinase activity"/>
    <property type="evidence" value="ECO:0007669"/>
    <property type="project" value="TreeGrafter"/>
</dbReference>
<dbReference type="Proteomes" id="UP000504633">
    <property type="component" value="Unplaced"/>
</dbReference>
<accession>A0A6J1LE67</accession>
<dbReference type="AlphaFoldDB" id="A0A6J1LE67"/>
<feature type="binding site" evidence="7">
    <location>
        <position position="37"/>
    </location>
    <ligand>
        <name>ATP</name>
        <dbReference type="ChEBI" id="CHEBI:30616"/>
    </ligand>
</feature>
<evidence type="ECO:0000256" key="2">
    <source>
        <dbReference type="ARBA" id="ARBA00022527"/>
    </source>
</evidence>
<dbReference type="PROSITE" id="PS50011">
    <property type="entry name" value="PROTEIN_KINASE_DOM"/>
    <property type="match status" value="1"/>
</dbReference>
<evidence type="ECO:0000256" key="3">
    <source>
        <dbReference type="ARBA" id="ARBA00022679"/>
    </source>
</evidence>
<dbReference type="OMA" id="PNERYSM"/>
<dbReference type="OrthoDB" id="10261027at2759"/>
<evidence type="ECO:0000256" key="7">
    <source>
        <dbReference type="PROSITE-ProRule" id="PRU10141"/>
    </source>
</evidence>
<keyword evidence="9" id="KW-1185">Reference proteome</keyword>
<dbReference type="PANTHER" id="PTHR46716">
    <property type="entry name" value="MITOGEN-ACTIVATED PROTEIN KINASE KINASE KINASE 7"/>
    <property type="match status" value="1"/>
</dbReference>
<evidence type="ECO:0000256" key="1">
    <source>
        <dbReference type="ARBA" id="ARBA00006529"/>
    </source>
</evidence>
<evidence type="ECO:0000256" key="6">
    <source>
        <dbReference type="ARBA" id="ARBA00022840"/>
    </source>
</evidence>
<dbReference type="InterPro" id="IPR011009">
    <property type="entry name" value="Kinase-like_dom_sf"/>
</dbReference>
<organism evidence="9 10">
    <name type="scientific">Drosophila hydei</name>
    <name type="common">Fruit fly</name>
    <dbReference type="NCBI Taxonomy" id="7224"/>
    <lineage>
        <taxon>Eukaryota</taxon>
        <taxon>Metazoa</taxon>
        <taxon>Ecdysozoa</taxon>
        <taxon>Arthropoda</taxon>
        <taxon>Hexapoda</taxon>
        <taxon>Insecta</taxon>
        <taxon>Pterygota</taxon>
        <taxon>Neoptera</taxon>
        <taxon>Endopterygota</taxon>
        <taxon>Diptera</taxon>
        <taxon>Brachycera</taxon>
        <taxon>Muscomorpha</taxon>
        <taxon>Ephydroidea</taxon>
        <taxon>Drosophilidae</taxon>
        <taxon>Drosophila</taxon>
    </lineage>
</organism>
<dbReference type="PROSITE" id="PS00107">
    <property type="entry name" value="PROTEIN_KINASE_ATP"/>
    <property type="match status" value="1"/>
</dbReference>
<keyword evidence="5" id="KW-0418">Kinase</keyword>
<reference evidence="10 11" key="1">
    <citation type="submission" date="2025-04" db="UniProtKB">
        <authorList>
            <consortium name="RefSeq"/>
        </authorList>
    </citation>
    <scope>IDENTIFICATION</scope>
    <source>
        <strain evidence="10 11">15085-1641.00</strain>
        <tissue evidence="10 11">Whole body</tissue>
    </source>
</reference>
<dbReference type="PRINTS" id="PR00109">
    <property type="entry name" value="TYRKINASE"/>
</dbReference>
<dbReference type="SUPFAM" id="SSF56112">
    <property type="entry name" value="Protein kinase-like (PK-like)"/>
    <property type="match status" value="1"/>
</dbReference>
<sequence length="263" mass="30370">MNSINVDDLTLGEVIGEGNNGKVYKAKWHTKDVAVKKIDYYPQNSTEVKELSRANHENIVFLHGTAISNNTLYLVMELVDGGSLEALIYSENPKYEIAHVINWALQIAKGIEYMHKKRLIHRDLKPYHILLCDRHRHLKICEFTYARFLSESMTNNIGTAAYMAPEVFNDQEYTEKCDVYSFAITLWEMLSQKKPYGKNNLQIYEAVLNGERPSLDDIKFPCPQEIKQLLTNCWSADPNERYSMTDIIDVLNKYPIVVEQLSL</sequence>
<dbReference type="GO" id="GO:0007254">
    <property type="term" value="P:JNK cascade"/>
    <property type="evidence" value="ECO:0007669"/>
    <property type="project" value="TreeGrafter"/>
</dbReference>
<evidence type="ECO:0000256" key="4">
    <source>
        <dbReference type="ARBA" id="ARBA00022741"/>
    </source>
</evidence>